<sequence>MERSRKRKIKIVDYIKGILIGMLYIFLNSCSGNEEVSQYESNLGDLVIHYNGDSTKVVSFGFVNEKGQNGEWFFLDDSQKIEKIQTFKNGILDGPVTEFLCCQKFSTYTYENGLLEGEITYYSSKGYISSKGYFKNGKLDGVWVDFYDGILLSVSKYSQDEKEELYQNDQLQDVIIGDEFFGCCDTHGDF</sequence>
<gene>
    <name evidence="1" type="ORF">ACFOUP_08750</name>
</gene>
<dbReference type="Gene3D" id="2.20.110.10">
    <property type="entry name" value="Histone H3 K4-specific methyltransferase SET7/9 N-terminal domain"/>
    <property type="match status" value="1"/>
</dbReference>
<organism evidence="1 2">
    <name type="scientific">Belliella kenyensis</name>
    <dbReference type="NCBI Taxonomy" id="1472724"/>
    <lineage>
        <taxon>Bacteria</taxon>
        <taxon>Pseudomonadati</taxon>
        <taxon>Bacteroidota</taxon>
        <taxon>Cytophagia</taxon>
        <taxon>Cytophagales</taxon>
        <taxon>Cyclobacteriaceae</taxon>
        <taxon>Belliella</taxon>
    </lineage>
</organism>
<comment type="caution">
    <text evidence="1">The sequence shown here is derived from an EMBL/GenBank/DDBJ whole genome shotgun (WGS) entry which is preliminary data.</text>
</comment>
<dbReference type="Proteomes" id="UP001595766">
    <property type="component" value="Unassembled WGS sequence"/>
</dbReference>
<evidence type="ECO:0000313" key="2">
    <source>
        <dbReference type="Proteomes" id="UP001595766"/>
    </source>
</evidence>
<dbReference type="SUPFAM" id="SSF82185">
    <property type="entry name" value="Histone H3 K4-specific methyltransferase SET7/9 N-terminal domain"/>
    <property type="match status" value="1"/>
</dbReference>
<dbReference type="RefSeq" id="WP_241297684.1">
    <property type="nucleotide sequence ID" value="NZ_JAKZGR010000032.1"/>
</dbReference>
<accession>A0ABV8EN74</accession>
<protein>
    <submittedName>
        <fullName evidence="1">Toxin-antitoxin system YwqK family antitoxin</fullName>
    </submittedName>
</protein>
<dbReference type="EMBL" id="JBHSAV010000031">
    <property type="protein sequence ID" value="MFC3976462.1"/>
    <property type="molecule type" value="Genomic_DNA"/>
</dbReference>
<keyword evidence="2" id="KW-1185">Reference proteome</keyword>
<proteinExistence type="predicted"/>
<reference evidence="2" key="1">
    <citation type="journal article" date="2019" name="Int. J. Syst. Evol. Microbiol.">
        <title>The Global Catalogue of Microorganisms (GCM) 10K type strain sequencing project: providing services to taxonomists for standard genome sequencing and annotation.</title>
        <authorList>
            <consortium name="The Broad Institute Genomics Platform"/>
            <consortium name="The Broad Institute Genome Sequencing Center for Infectious Disease"/>
            <person name="Wu L."/>
            <person name="Ma J."/>
        </authorList>
    </citation>
    <scope>NUCLEOTIDE SEQUENCE [LARGE SCALE GENOMIC DNA]</scope>
    <source>
        <strain evidence="2">CECT 8551</strain>
    </source>
</reference>
<evidence type="ECO:0000313" key="1">
    <source>
        <dbReference type="EMBL" id="MFC3976462.1"/>
    </source>
</evidence>
<name>A0ABV8EN74_9BACT</name>